<dbReference type="InterPro" id="IPR011990">
    <property type="entry name" value="TPR-like_helical_dom_sf"/>
</dbReference>
<reference evidence="5" key="1">
    <citation type="submission" date="2007-11" db="EMBL/GenBank/DDBJ databases">
        <title>Complete genome sequence of Clostridium phytofermentans ISDg.</title>
        <authorList>
            <person name="Leschine S.B."/>
            <person name="Warnick T.A."/>
            <person name="Blanchard J.L."/>
            <person name="Schnell D.J."/>
            <person name="Petit E.L."/>
            <person name="LaTouf W.G."/>
            <person name="Copeland A."/>
            <person name="Lucas S."/>
            <person name="Lapidus A."/>
            <person name="Barry K."/>
            <person name="Glavina del Rio T."/>
            <person name="Dalin E."/>
            <person name="Tice H."/>
            <person name="Pitluck S."/>
            <person name="Kiss H."/>
            <person name="Brettin T."/>
            <person name="Bruce D."/>
            <person name="Detter J.C."/>
            <person name="Han C."/>
            <person name="Kuske C."/>
            <person name="Schmutz J."/>
            <person name="Larimer F."/>
            <person name="Land M."/>
            <person name="Hauser L."/>
            <person name="Kyrpides N."/>
            <person name="Kim E.A."/>
            <person name="Richardson P."/>
        </authorList>
    </citation>
    <scope>NUCLEOTIDE SEQUENCE [LARGE SCALE GENOMIC DNA]</scope>
    <source>
        <strain evidence="5">ATCC 700394 / DSM 18823 / ISDg</strain>
    </source>
</reference>
<keyword evidence="2" id="KW-0175">Coiled coil</keyword>
<dbReference type="Pfam" id="PF13181">
    <property type="entry name" value="TPR_8"/>
    <property type="match status" value="1"/>
</dbReference>
<dbReference type="RefSeq" id="WP_012198506.1">
    <property type="nucleotide sequence ID" value="NC_010001.1"/>
</dbReference>
<dbReference type="Pfam" id="PF14559">
    <property type="entry name" value="TPR_19"/>
    <property type="match status" value="1"/>
</dbReference>
<gene>
    <name evidence="4" type="ordered locus">Cphy_0475</name>
</gene>
<organism evidence="4 5">
    <name type="scientific">Lachnoclostridium phytofermentans (strain ATCC 700394 / DSM 18823 / ISDg)</name>
    <name type="common">Clostridium phytofermentans</name>
    <dbReference type="NCBI Taxonomy" id="357809"/>
    <lineage>
        <taxon>Bacteria</taxon>
        <taxon>Bacillati</taxon>
        <taxon>Bacillota</taxon>
        <taxon>Clostridia</taxon>
        <taxon>Lachnospirales</taxon>
        <taxon>Lachnospiraceae</taxon>
    </lineage>
</organism>
<dbReference type="eggNOG" id="COG3063">
    <property type="taxonomic scope" value="Bacteria"/>
</dbReference>
<sequence>MNCPKCGNVVAVRRNRCEFCGKDLTIVRKTDRLSNTYYNRGLEKAKVRDLTGAIIMLKKSLEMNKRNTNARNLLGLVFFEMGETVAALSEWVISKHFQAKDNDADVYIGAVQANPTKLDSMNQAIKKYNIALDSAKQGSDDLAIIQLKKVINLNPHFIRALQLLALIYMKNNEFERARRCLVKANKIDLANTTTLRYLSELNQLVSGGETTSTPYWSDGEVNPDPLGKPLSPISSYREEKPNVWLFINLILGVVIGVSVLFFLIVPTVKKNAQSEYLQKQRDFDSDLLVYRTKLTSSEKEVEDLKAKLADKQKELDNIDIPEYDKTMYDSILSAVYRYMELESTNSLTPENTMEVADLLSKVDPSKMENQDAVKLFEMVKEKVSPIAAKEAYQQGRAAFEKKDYEKALTLLTQAYSFGDPDDNTLYYLGKTEQELGQYEEAKAYYNQMLESFPNSSLAKYAKQRVNDLE</sequence>
<dbReference type="Proteomes" id="UP000000370">
    <property type="component" value="Chromosome"/>
</dbReference>
<feature type="coiled-coil region" evidence="2">
    <location>
        <begin position="287"/>
        <end position="314"/>
    </location>
</feature>
<feature type="transmembrane region" description="Helical" evidence="3">
    <location>
        <begin position="243"/>
        <end position="265"/>
    </location>
</feature>
<keyword evidence="3" id="KW-1133">Transmembrane helix</keyword>
<name>A9KI28_LACP7</name>
<dbReference type="PROSITE" id="PS50005">
    <property type="entry name" value="TPR"/>
    <property type="match status" value="1"/>
</dbReference>
<evidence type="ECO:0000313" key="5">
    <source>
        <dbReference type="Proteomes" id="UP000000370"/>
    </source>
</evidence>
<proteinExistence type="predicted"/>
<dbReference type="Gene3D" id="1.25.40.10">
    <property type="entry name" value="Tetratricopeptide repeat domain"/>
    <property type="match status" value="3"/>
</dbReference>
<dbReference type="OrthoDB" id="9791784at2"/>
<dbReference type="KEGG" id="cpy:Cphy_0475"/>
<feature type="repeat" description="TPR" evidence="1">
    <location>
        <begin position="422"/>
        <end position="455"/>
    </location>
</feature>
<accession>A9KI28</accession>
<keyword evidence="5" id="KW-1185">Reference proteome</keyword>
<keyword evidence="3" id="KW-0472">Membrane</keyword>
<dbReference type="HOGENOM" id="CLU_045944_0_0_9"/>
<dbReference type="STRING" id="357809.Cphy_0475"/>
<protein>
    <submittedName>
        <fullName evidence="4">Tetratricopeptide TPR_2 repeat protein</fullName>
    </submittedName>
</protein>
<keyword evidence="3" id="KW-0812">Transmembrane</keyword>
<evidence type="ECO:0000256" key="3">
    <source>
        <dbReference type="SAM" id="Phobius"/>
    </source>
</evidence>
<dbReference type="SMART" id="SM00028">
    <property type="entry name" value="TPR"/>
    <property type="match status" value="5"/>
</dbReference>
<evidence type="ECO:0000256" key="1">
    <source>
        <dbReference type="PROSITE-ProRule" id="PRU00339"/>
    </source>
</evidence>
<dbReference type="PANTHER" id="PTHR12558">
    <property type="entry name" value="CELL DIVISION CYCLE 16,23,27"/>
    <property type="match status" value="1"/>
</dbReference>
<evidence type="ECO:0000313" key="4">
    <source>
        <dbReference type="EMBL" id="ABX40862.1"/>
    </source>
</evidence>
<dbReference type="AlphaFoldDB" id="A9KI28"/>
<dbReference type="InterPro" id="IPR019734">
    <property type="entry name" value="TPR_rpt"/>
</dbReference>
<dbReference type="EMBL" id="CP000885">
    <property type="protein sequence ID" value="ABX40862.1"/>
    <property type="molecule type" value="Genomic_DNA"/>
</dbReference>
<evidence type="ECO:0000256" key="2">
    <source>
        <dbReference type="SAM" id="Coils"/>
    </source>
</evidence>
<dbReference type="PANTHER" id="PTHR12558:SF13">
    <property type="entry name" value="CELL DIVISION CYCLE PROTEIN 27 HOMOLOG"/>
    <property type="match status" value="1"/>
</dbReference>
<keyword evidence="1" id="KW-0802">TPR repeat</keyword>
<dbReference type="SUPFAM" id="SSF48452">
    <property type="entry name" value="TPR-like"/>
    <property type="match status" value="2"/>
</dbReference>